<protein>
    <submittedName>
        <fullName evidence="1">Uncharacterized protein</fullName>
    </submittedName>
</protein>
<organism evidence="1 2">
    <name type="scientific">Auriscalpium vulgare</name>
    <dbReference type="NCBI Taxonomy" id="40419"/>
    <lineage>
        <taxon>Eukaryota</taxon>
        <taxon>Fungi</taxon>
        <taxon>Dikarya</taxon>
        <taxon>Basidiomycota</taxon>
        <taxon>Agaricomycotina</taxon>
        <taxon>Agaricomycetes</taxon>
        <taxon>Russulales</taxon>
        <taxon>Auriscalpiaceae</taxon>
        <taxon>Auriscalpium</taxon>
    </lineage>
</organism>
<name>A0ACB8RQV5_9AGAM</name>
<evidence type="ECO:0000313" key="1">
    <source>
        <dbReference type="EMBL" id="KAI0046394.1"/>
    </source>
</evidence>
<keyword evidence="2" id="KW-1185">Reference proteome</keyword>
<dbReference type="Proteomes" id="UP000814033">
    <property type="component" value="Unassembled WGS sequence"/>
</dbReference>
<accession>A0ACB8RQV5</accession>
<gene>
    <name evidence="1" type="ORF">FA95DRAFT_1560172</name>
</gene>
<evidence type="ECO:0000313" key="2">
    <source>
        <dbReference type="Proteomes" id="UP000814033"/>
    </source>
</evidence>
<reference evidence="1" key="1">
    <citation type="submission" date="2021-02" db="EMBL/GenBank/DDBJ databases">
        <authorList>
            <consortium name="DOE Joint Genome Institute"/>
            <person name="Ahrendt S."/>
            <person name="Looney B.P."/>
            <person name="Miyauchi S."/>
            <person name="Morin E."/>
            <person name="Drula E."/>
            <person name="Courty P.E."/>
            <person name="Chicoki N."/>
            <person name="Fauchery L."/>
            <person name="Kohler A."/>
            <person name="Kuo A."/>
            <person name="Labutti K."/>
            <person name="Pangilinan J."/>
            <person name="Lipzen A."/>
            <person name="Riley R."/>
            <person name="Andreopoulos W."/>
            <person name="He G."/>
            <person name="Johnson J."/>
            <person name="Barry K.W."/>
            <person name="Grigoriev I.V."/>
            <person name="Nagy L."/>
            <person name="Hibbett D."/>
            <person name="Henrissat B."/>
            <person name="Matheny P.B."/>
            <person name="Labbe J."/>
            <person name="Martin F."/>
        </authorList>
    </citation>
    <scope>NUCLEOTIDE SEQUENCE</scope>
    <source>
        <strain evidence="1">FP105234-sp</strain>
    </source>
</reference>
<sequence length="56" mass="6330">MDTDHLDTAMSQYAIAAIILDDKIPSWKHDLNEIQRFYIAQVSNHGYACAGHDIVL</sequence>
<dbReference type="EMBL" id="MU275927">
    <property type="protein sequence ID" value="KAI0046394.1"/>
    <property type="molecule type" value="Genomic_DNA"/>
</dbReference>
<reference evidence="1" key="2">
    <citation type="journal article" date="2022" name="New Phytol.">
        <title>Evolutionary transition to the ectomycorrhizal habit in the genomes of a hyperdiverse lineage of mushroom-forming fungi.</title>
        <authorList>
            <person name="Looney B."/>
            <person name="Miyauchi S."/>
            <person name="Morin E."/>
            <person name="Drula E."/>
            <person name="Courty P.E."/>
            <person name="Kohler A."/>
            <person name="Kuo A."/>
            <person name="LaButti K."/>
            <person name="Pangilinan J."/>
            <person name="Lipzen A."/>
            <person name="Riley R."/>
            <person name="Andreopoulos W."/>
            <person name="He G."/>
            <person name="Johnson J."/>
            <person name="Nolan M."/>
            <person name="Tritt A."/>
            <person name="Barry K.W."/>
            <person name="Grigoriev I.V."/>
            <person name="Nagy L.G."/>
            <person name="Hibbett D."/>
            <person name="Henrissat B."/>
            <person name="Matheny P.B."/>
            <person name="Labbe J."/>
            <person name="Martin F.M."/>
        </authorList>
    </citation>
    <scope>NUCLEOTIDE SEQUENCE</scope>
    <source>
        <strain evidence="1">FP105234-sp</strain>
    </source>
</reference>
<comment type="caution">
    <text evidence="1">The sequence shown here is derived from an EMBL/GenBank/DDBJ whole genome shotgun (WGS) entry which is preliminary data.</text>
</comment>
<proteinExistence type="predicted"/>